<reference evidence="1" key="1">
    <citation type="submission" date="2023-04" db="EMBL/GenBank/DDBJ databases">
        <title>Draft Genome sequencing of Naganishia species isolated from polar environments using Oxford Nanopore Technology.</title>
        <authorList>
            <person name="Leo P."/>
            <person name="Venkateswaran K."/>
        </authorList>
    </citation>
    <scope>NUCLEOTIDE SEQUENCE</scope>
    <source>
        <strain evidence="1">MNA-CCFEE 5262</strain>
    </source>
</reference>
<organism evidence="1 2">
    <name type="scientific">Naganishia adeliensis</name>
    <dbReference type="NCBI Taxonomy" id="92952"/>
    <lineage>
        <taxon>Eukaryota</taxon>
        <taxon>Fungi</taxon>
        <taxon>Dikarya</taxon>
        <taxon>Basidiomycota</taxon>
        <taxon>Agaricomycotina</taxon>
        <taxon>Tremellomycetes</taxon>
        <taxon>Filobasidiales</taxon>
        <taxon>Filobasidiaceae</taxon>
        <taxon>Naganishia</taxon>
    </lineage>
</organism>
<comment type="caution">
    <text evidence="1">The sequence shown here is derived from an EMBL/GenBank/DDBJ whole genome shotgun (WGS) entry which is preliminary data.</text>
</comment>
<keyword evidence="2" id="KW-1185">Reference proteome</keyword>
<evidence type="ECO:0000313" key="1">
    <source>
        <dbReference type="EMBL" id="KAJ9116075.1"/>
    </source>
</evidence>
<evidence type="ECO:0000313" key="2">
    <source>
        <dbReference type="Proteomes" id="UP001230649"/>
    </source>
</evidence>
<proteinExistence type="predicted"/>
<dbReference type="Proteomes" id="UP001230649">
    <property type="component" value="Unassembled WGS sequence"/>
</dbReference>
<gene>
    <name evidence="1" type="ORF">QFC20_000748</name>
</gene>
<name>A0ACC2WXN2_9TREE</name>
<protein>
    <submittedName>
        <fullName evidence="1">Uncharacterized protein</fullName>
    </submittedName>
</protein>
<dbReference type="EMBL" id="JASBWS010000004">
    <property type="protein sequence ID" value="KAJ9116075.1"/>
    <property type="molecule type" value="Genomic_DNA"/>
</dbReference>
<sequence>MPSAWRKDPAVTTEDILSSVKRRVKFDDDGNAEAVESDKSASEAENDSEDEEEDEEGEELTPALDAAILRTLAMIRKKDEVVYGSGNVLEEQLQKTQAEAQKFKFADKKGKGKEKAFSLQDHQRIALLEGKLAHPDDEDGQQDLPETIIPLSHVQEERALRDEVTKAFHTAIGGDEEEEDDDGFLVKREKTDMERDEDKEAYRRFLLANGGGEDQVRELLGLGGDEVDEQDEVSDDGEDVAHQEQKAVTDANRQGLERKDKSTRQKKDDDAFLMNYILNRGWIDAEDEPEASTSAPDLEPVKKQKSAKSSSHPWGELEDDEAFEEIAEEFETAYNFRFEEPLRRPYEESTTAESCRDKQRTERKAEEKAKREEETKRLKGEKRRQIEKQLVALKAEFGEDALEGLDLEGDWDEAKHEAAVQKLLAGDEDDEKPTWDDEDGDLPDGNADGAFEELEEWNEAEEEGEPLPDDDEGPLNMDADFIELPADAGTKKSKKNKKKDKKDKKRKHKEEEDEQEPAGVGAGLSLEQRKEKLKSAVDEYQNLDHEDMIGDLPTRFKYMKGNANNYGLSPVEILLATDVELNEVLGLKHYAPYRHGSGVGAAGRGMGKRLGELKSKLSKRKWGEEIEVDRKGFGKDGDDGRPRDSGYKSRENNGFAKDSDAVPSGPPKKRAGKKERQRAKLEGAEVTPATAAEQPERKRKSSEEPHTAKRRRT</sequence>
<accession>A0ACC2WXN2</accession>